<evidence type="ECO:0000313" key="4">
    <source>
        <dbReference type="Proteomes" id="UP000295606"/>
    </source>
</evidence>
<accession>A0A4R5LHL9</accession>
<dbReference type="InterPro" id="IPR003732">
    <property type="entry name" value="Daa-tRNA_deacyls_DTD"/>
</dbReference>
<gene>
    <name evidence="2" type="primary">dtd</name>
    <name evidence="3" type="ORF">E1N52_10030</name>
</gene>
<evidence type="ECO:0000313" key="3">
    <source>
        <dbReference type="EMBL" id="TDG08801.1"/>
    </source>
</evidence>
<dbReference type="RefSeq" id="WP_133182395.1">
    <property type="nucleotide sequence ID" value="NZ_SMOD01000006.1"/>
</dbReference>
<dbReference type="GO" id="GO:0005737">
    <property type="term" value="C:cytoplasm"/>
    <property type="evidence" value="ECO:0007669"/>
    <property type="project" value="UniProtKB-SubCell"/>
</dbReference>
<comment type="similarity">
    <text evidence="1 2">Belongs to the DTD family.</text>
</comment>
<dbReference type="GO" id="GO:0019478">
    <property type="term" value="P:D-amino acid catabolic process"/>
    <property type="evidence" value="ECO:0007669"/>
    <property type="project" value="UniProtKB-UniRule"/>
</dbReference>
<dbReference type="OrthoDB" id="9801395at2"/>
<dbReference type="EC" id="3.1.1.96" evidence="2"/>
<dbReference type="EMBL" id="SMOD01000006">
    <property type="protein sequence ID" value="TDG08801.1"/>
    <property type="molecule type" value="Genomic_DNA"/>
</dbReference>
<keyword evidence="2" id="KW-0694">RNA-binding</keyword>
<dbReference type="EC" id="3.1.1.-" evidence="2"/>
<keyword evidence="2" id="KW-0820">tRNA-binding</keyword>
<sequence length="156" mass="16539">MIALIQRVRRAEVRVADGGGERVTGAIGQGLLALVCAERGDTEASADKLLAKLLGYRVFSDAAGKMNLSVQNIDGDGTAGGLLLVSQFTLAADTNSGLRPSFTPAAPPEEGRRLFDYFVAAAREKHTSVETGEFGADMQVSLVNDGPVTFWLQVRN</sequence>
<reference evidence="3 4" key="1">
    <citation type="submission" date="2019-03" db="EMBL/GenBank/DDBJ databases">
        <title>Paraburkholderia sp. isolated from native Mimosa gymnas in Guartela State Park, Brazil.</title>
        <authorList>
            <person name="Paulitsch F."/>
            <person name="Hungria M."/>
            <person name="Delamuta J.R.M."/>
            <person name="Ribeiro R.A."/>
            <person name="Dall'Agnol R."/>
            <person name="Silva J.S.B."/>
        </authorList>
    </citation>
    <scope>NUCLEOTIDE SEQUENCE [LARGE SCALE GENOMIC DNA]</scope>
    <source>
        <strain evidence="3 4">CNPSo 3008</strain>
    </source>
</reference>
<organism evidence="3 4">
    <name type="scientific">Paraburkholderia guartelaensis</name>
    <dbReference type="NCBI Taxonomy" id="2546446"/>
    <lineage>
        <taxon>Bacteria</taxon>
        <taxon>Pseudomonadati</taxon>
        <taxon>Pseudomonadota</taxon>
        <taxon>Betaproteobacteria</taxon>
        <taxon>Burkholderiales</taxon>
        <taxon>Burkholderiaceae</taxon>
        <taxon>Paraburkholderia</taxon>
    </lineage>
</organism>
<comment type="subcellular location">
    <subcellularLocation>
        <location evidence="2">Cytoplasm</location>
    </subcellularLocation>
</comment>
<comment type="catalytic activity">
    <reaction evidence="2">
        <text>a D-aminoacyl-tRNA + H2O = a tRNA + a D-alpha-amino acid + H(+)</text>
        <dbReference type="Rhea" id="RHEA:13953"/>
        <dbReference type="Rhea" id="RHEA-COMP:10123"/>
        <dbReference type="Rhea" id="RHEA-COMP:10124"/>
        <dbReference type="ChEBI" id="CHEBI:15377"/>
        <dbReference type="ChEBI" id="CHEBI:15378"/>
        <dbReference type="ChEBI" id="CHEBI:59871"/>
        <dbReference type="ChEBI" id="CHEBI:78442"/>
        <dbReference type="ChEBI" id="CHEBI:79333"/>
        <dbReference type="EC" id="3.1.1.96"/>
    </reaction>
</comment>
<comment type="subunit">
    <text evidence="2">Homodimer.</text>
</comment>
<feature type="short sequence motif" description="Gly-cisPro motif, important for rejection of L-amino acids" evidence="2">
    <location>
        <begin position="146"/>
        <end position="147"/>
    </location>
</feature>
<keyword evidence="2 3" id="KW-0378">Hydrolase</keyword>
<dbReference type="GO" id="GO:0051500">
    <property type="term" value="F:D-tyrosyl-tRNA(Tyr) deacylase activity"/>
    <property type="evidence" value="ECO:0007669"/>
    <property type="project" value="TreeGrafter"/>
</dbReference>
<comment type="catalytic activity">
    <reaction evidence="2">
        <text>glycyl-tRNA(Ala) + H2O = tRNA(Ala) + glycine + H(+)</text>
        <dbReference type="Rhea" id="RHEA:53744"/>
        <dbReference type="Rhea" id="RHEA-COMP:9657"/>
        <dbReference type="Rhea" id="RHEA-COMP:13640"/>
        <dbReference type="ChEBI" id="CHEBI:15377"/>
        <dbReference type="ChEBI" id="CHEBI:15378"/>
        <dbReference type="ChEBI" id="CHEBI:57305"/>
        <dbReference type="ChEBI" id="CHEBI:78442"/>
        <dbReference type="ChEBI" id="CHEBI:78522"/>
    </reaction>
</comment>
<dbReference type="PANTHER" id="PTHR10472">
    <property type="entry name" value="D-TYROSYL-TRNA TYR DEACYLASE"/>
    <property type="match status" value="1"/>
</dbReference>
<dbReference type="PANTHER" id="PTHR10472:SF5">
    <property type="entry name" value="D-AMINOACYL-TRNA DEACYLASE 1"/>
    <property type="match status" value="1"/>
</dbReference>
<evidence type="ECO:0000256" key="1">
    <source>
        <dbReference type="ARBA" id="ARBA00009673"/>
    </source>
</evidence>
<dbReference type="GO" id="GO:0043908">
    <property type="term" value="F:Ser(Gly)-tRNA(Ala) hydrolase activity"/>
    <property type="evidence" value="ECO:0007669"/>
    <property type="project" value="UniProtKB-UniRule"/>
</dbReference>
<comment type="function">
    <text evidence="2">An aminoacyl-tRNA editing enzyme that deacylates mischarged D-aminoacyl-tRNAs. Also deacylates mischarged glycyl-tRNA(Ala), protecting cells against glycine mischarging by AlaRS. Acts via tRNA-based rather than protein-based catalysis; rejects L-amino acids rather than detecting D-amino acids in the active site. By recycling D-aminoacyl-tRNA to D-amino acids and free tRNA molecules, this enzyme counteracts the toxicity associated with the formation of D-aminoacyl-tRNA entities in vivo and helps enforce protein L-homochirality.</text>
</comment>
<dbReference type="AlphaFoldDB" id="A0A4R5LHL9"/>
<dbReference type="SUPFAM" id="SSF69500">
    <property type="entry name" value="DTD-like"/>
    <property type="match status" value="1"/>
</dbReference>
<dbReference type="Gene3D" id="3.50.80.10">
    <property type="entry name" value="D-tyrosyl-tRNA(Tyr) deacylase"/>
    <property type="match status" value="1"/>
</dbReference>
<proteinExistence type="inferred from homology"/>
<dbReference type="CDD" id="cd00563">
    <property type="entry name" value="Dtyr_deacylase"/>
    <property type="match status" value="1"/>
</dbReference>
<dbReference type="InterPro" id="IPR023509">
    <property type="entry name" value="DTD-like_sf"/>
</dbReference>
<dbReference type="Pfam" id="PF02580">
    <property type="entry name" value="Tyr_Deacylase"/>
    <property type="match status" value="1"/>
</dbReference>
<protein>
    <recommendedName>
        <fullName evidence="2">D-aminoacyl-tRNA deacylase</fullName>
        <shortName evidence="2">DTD</shortName>
        <ecNumber evidence="2">3.1.1.96</ecNumber>
    </recommendedName>
    <alternativeName>
        <fullName evidence="2">Gly-tRNA(Ala) deacylase</fullName>
        <ecNumber evidence="2">3.1.1.-</ecNumber>
    </alternativeName>
</protein>
<comment type="domain">
    <text evidence="2">A Gly-cisPro motif from one monomer fits into the active site of the other monomer to allow specific chiral rejection of L-amino acids.</text>
</comment>
<comment type="caution">
    <text evidence="3">The sequence shown here is derived from an EMBL/GenBank/DDBJ whole genome shotgun (WGS) entry which is preliminary data.</text>
</comment>
<dbReference type="FunFam" id="3.50.80.10:FF:000001">
    <property type="entry name" value="D-aminoacyl-tRNA deacylase"/>
    <property type="match status" value="1"/>
</dbReference>
<dbReference type="NCBIfam" id="TIGR00256">
    <property type="entry name" value="D-aminoacyl-tRNA deacylase"/>
    <property type="match status" value="1"/>
</dbReference>
<dbReference type="Proteomes" id="UP000295606">
    <property type="component" value="Unassembled WGS sequence"/>
</dbReference>
<evidence type="ECO:0000256" key="2">
    <source>
        <dbReference type="HAMAP-Rule" id="MF_00518"/>
    </source>
</evidence>
<keyword evidence="2" id="KW-0963">Cytoplasm</keyword>
<dbReference type="HAMAP" id="MF_00518">
    <property type="entry name" value="Deacylase_Dtd"/>
    <property type="match status" value="1"/>
</dbReference>
<name>A0A4R5LHL9_9BURK</name>
<dbReference type="GO" id="GO:0106026">
    <property type="term" value="F:Gly-tRNA(Ala) deacylase activity"/>
    <property type="evidence" value="ECO:0007669"/>
    <property type="project" value="UniProtKB-UniRule"/>
</dbReference>
<dbReference type="GO" id="GO:0000049">
    <property type="term" value="F:tRNA binding"/>
    <property type="evidence" value="ECO:0007669"/>
    <property type="project" value="UniProtKB-UniRule"/>
</dbReference>